<keyword evidence="1" id="KW-1133">Transmembrane helix</keyword>
<feature type="transmembrane region" description="Helical" evidence="1">
    <location>
        <begin position="225"/>
        <end position="245"/>
    </location>
</feature>
<feature type="transmembrane region" description="Helical" evidence="1">
    <location>
        <begin position="182"/>
        <end position="205"/>
    </location>
</feature>
<evidence type="ECO:0000313" key="2">
    <source>
        <dbReference type="EMBL" id="GAA95963.1"/>
    </source>
</evidence>
<proteinExistence type="predicted"/>
<gene>
    <name evidence="2" type="primary">Mo02621</name>
    <name evidence="2" type="ORF">E5Q_02621</name>
</gene>
<name>G7DZF3_MIXOS</name>
<keyword evidence="1" id="KW-0472">Membrane</keyword>
<reference evidence="2 3" key="1">
    <citation type="journal article" date="2011" name="J. Gen. Appl. Microbiol.">
        <title>Draft genome sequencing of the enigmatic basidiomycete Mixia osmundae.</title>
        <authorList>
            <person name="Nishida H."/>
            <person name="Nagatsuka Y."/>
            <person name="Sugiyama J."/>
        </authorList>
    </citation>
    <scope>NUCLEOTIDE SEQUENCE [LARGE SCALE GENOMIC DNA]</scope>
    <source>
        <strain evidence="3">CBS 9802 / IAM 14324 / JCM 22182 / KY 12970</strain>
    </source>
</reference>
<protein>
    <submittedName>
        <fullName evidence="2">Uncharacterized protein</fullName>
    </submittedName>
</protein>
<dbReference type="RefSeq" id="XP_014571172.1">
    <property type="nucleotide sequence ID" value="XM_014715686.1"/>
</dbReference>
<dbReference type="STRING" id="764103.G7DZF3"/>
<feature type="transmembrane region" description="Helical" evidence="1">
    <location>
        <begin position="265"/>
        <end position="285"/>
    </location>
</feature>
<comment type="caution">
    <text evidence="2">The sequence shown here is derived from an EMBL/GenBank/DDBJ whole genome shotgun (WGS) entry which is preliminary data.</text>
</comment>
<evidence type="ECO:0000256" key="1">
    <source>
        <dbReference type="SAM" id="Phobius"/>
    </source>
</evidence>
<dbReference type="PANTHER" id="PTHR37019">
    <property type="entry name" value="CHROMOSOME 1, WHOLE GENOME SHOTGUN SEQUENCE"/>
    <property type="match status" value="1"/>
</dbReference>
<feature type="transmembrane region" description="Helical" evidence="1">
    <location>
        <begin position="114"/>
        <end position="135"/>
    </location>
</feature>
<dbReference type="OrthoDB" id="2937326at2759"/>
<keyword evidence="3" id="KW-1185">Reference proteome</keyword>
<accession>G7DZF3</accession>
<dbReference type="eggNOG" id="ENOG502S8GC">
    <property type="taxonomic scope" value="Eukaryota"/>
</dbReference>
<evidence type="ECO:0000313" key="3">
    <source>
        <dbReference type="Proteomes" id="UP000009131"/>
    </source>
</evidence>
<sequence length="297" mass="32693">MFTRLMHAHANVHADAIAMMGQHANDHEVHNGREQYGHGWLARAGFVCMTLTVNSPVGPPIDPPPVLLDSAGEHFCRAIWRFDKPRHSAIAQATCSCRLSSKAMADFDAISTPFYIFFIYVEPLLTVLGLLYAVVLPVQYHTELIPAHLLSLLESTSEGLIGKIQHGTRSDAAAITSATFMLIHQLASCFGILACMSAIFLRMLIISLRSKAANSGKAKLATEHLLFDLLTPYFAILAVFDWVHILLTLYDLGPAARRPTEWNSLIHGNVTLVIGLFAMRTAWYLSTKASQGKNKLA</sequence>
<reference evidence="2 3" key="2">
    <citation type="journal article" date="2012" name="Open Biol.">
        <title>Characteristics of nucleosomes and linker DNA regions on the genome of the basidiomycete Mixia osmundae revealed by mono- and dinucleosome mapping.</title>
        <authorList>
            <person name="Nishida H."/>
            <person name="Kondo S."/>
            <person name="Matsumoto T."/>
            <person name="Suzuki Y."/>
            <person name="Yoshikawa H."/>
            <person name="Taylor T.D."/>
            <person name="Sugiyama J."/>
        </authorList>
    </citation>
    <scope>NUCLEOTIDE SEQUENCE [LARGE SCALE GENOMIC DNA]</scope>
    <source>
        <strain evidence="3">CBS 9802 / IAM 14324 / JCM 22182 / KY 12970</strain>
    </source>
</reference>
<dbReference type="EMBL" id="BABT02000068">
    <property type="protein sequence ID" value="GAA95963.1"/>
    <property type="molecule type" value="Genomic_DNA"/>
</dbReference>
<organism evidence="2 3">
    <name type="scientific">Mixia osmundae (strain CBS 9802 / IAM 14324 / JCM 22182 / KY 12970)</name>
    <dbReference type="NCBI Taxonomy" id="764103"/>
    <lineage>
        <taxon>Eukaryota</taxon>
        <taxon>Fungi</taxon>
        <taxon>Dikarya</taxon>
        <taxon>Basidiomycota</taxon>
        <taxon>Pucciniomycotina</taxon>
        <taxon>Mixiomycetes</taxon>
        <taxon>Mixiales</taxon>
        <taxon>Mixiaceae</taxon>
        <taxon>Mixia</taxon>
    </lineage>
</organism>
<dbReference type="Proteomes" id="UP000009131">
    <property type="component" value="Unassembled WGS sequence"/>
</dbReference>
<dbReference type="HOGENOM" id="CLU_937161_0_0_1"/>
<dbReference type="PANTHER" id="PTHR37019:SF2">
    <property type="entry name" value="EXPERA DOMAIN-CONTAINING PROTEIN"/>
    <property type="match status" value="1"/>
</dbReference>
<dbReference type="AlphaFoldDB" id="G7DZF3"/>
<keyword evidence="1" id="KW-0812">Transmembrane</keyword>
<dbReference type="InParanoid" id="G7DZF3"/>